<gene>
    <name evidence="12" type="ORF">DIATSA_LOCUS4990</name>
</gene>
<evidence type="ECO:0000256" key="8">
    <source>
        <dbReference type="ARBA" id="ARBA00023224"/>
    </source>
</evidence>
<organism evidence="12 13">
    <name type="scientific">Diatraea saccharalis</name>
    <name type="common">sugarcane borer</name>
    <dbReference type="NCBI Taxonomy" id="40085"/>
    <lineage>
        <taxon>Eukaryota</taxon>
        <taxon>Metazoa</taxon>
        <taxon>Ecdysozoa</taxon>
        <taxon>Arthropoda</taxon>
        <taxon>Hexapoda</taxon>
        <taxon>Insecta</taxon>
        <taxon>Pterygota</taxon>
        <taxon>Neoptera</taxon>
        <taxon>Endopterygota</taxon>
        <taxon>Lepidoptera</taxon>
        <taxon>Glossata</taxon>
        <taxon>Ditrysia</taxon>
        <taxon>Pyraloidea</taxon>
        <taxon>Crambidae</taxon>
        <taxon>Crambinae</taxon>
        <taxon>Diatraea</taxon>
    </lineage>
</organism>
<dbReference type="GO" id="GO:0004930">
    <property type="term" value="F:G protein-coupled receptor activity"/>
    <property type="evidence" value="ECO:0007669"/>
    <property type="project" value="UniProtKB-KW"/>
</dbReference>
<keyword evidence="13" id="KW-1185">Reference proteome</keyword>
<dbReference type="PANTHER" id="PTHR24235:SF29">
    <property type="entry name" value="GH23382P"/>
    <property type="match status" value="1"/>
</dbReference>
<dbReference type="OrthoDB" id="5975505at2759"/>
<evidence type="ECO:0000256" key="10">
    <source>
        <dbReference type="SAM" id="Phobius"/>
    </source>
</evidence>
<dbReference type="Gene3D" id="1.20.1070.10">
    <property type="entry name" value="Rhodopsin 7-helix transmembrane proteins"/>
    <property type="match status" value="1"/>
</dbReference>
<keyword evidence="3 10" id="KW-0812">Transmembrane</keyword>
<dbReference type="EMBL" id="OU893348">
    <property type="protein sequence ID" value="CAG9787084.1"/>
    <property type="molecule type" value="Genomic_DNA"/>
</dbReference>
<accession>A0A9N9R0H0</accession>
<keyword evidence="6 10" id="KW-0472">Membrane</keyword>
<evidence type="ECO:0000256" key="6">
    <source>
        <dbReference type="ARBA" id="ARBA00023136"/>
    </source>
</evidence>
<dbReference type="SUPFAM" id="SSF81321">
    <property type="entry name" value="Family A G protein-coupled receptor-like"/>
    <property type="match status" value="1"/>
</dbReference>
<dbReference type="AlphaFoldDB" id="A0A9N9R0H0"/>
<feature type="transmembrane region" description="Helical" evidence="10">
    <location>
        <begin position="122"/>
        <end position="147"/>
    </location>
</feature>
<evidence type="ECO:0000256" key="9">
    <source>
        <dbReference type="SAM" id="MobiDB-lite"/>
    </source>
</evidence>
<dbReference type="PROSITE" id="PS50262">
    <property type="entry name" value="G_PROTEIN_RECEP_F1_2"/>
    <property type="match status" value="1"/>
</dbReference>
<reference evidence="12" key="1">
    <citation type="submission" date="2021-12" db="EMBL/GenBank/DDBJ databases">
        <authorList>
            <person name="King R."/>
        </authorList>
    </citation>
    <scope>NUCLEOTIDE SEQUENCE</scope>
</reference>
<evidence type="ECO:0000313" key="12">
    <source>
        <dbReference type="EMBL" id="CAG9787084.1"/>
    </source>
</evidence>
<feature type="domain" description="G-protein coupled receptors family 1 profile" evidence="11">
    <location>
        <begin position="138"/>
        <end position="216"/>
    </location>
</feature>
<keyword evidence="4 10" id="KW-1133">Transmembrane helix</keyword>
<dbReference type="InterPro" id="IPR000276">
    <property type="entry name" value="GPCR_Rhodpsn"/>
</dbReference>
<keyword evidence="7" id="KW-0675">Receptor</keyword>
<dbReference type="InterPro" id="IPR017452">
    <property type="entry name" value="GPCR_Rhodpsn_7TM"/>
</dbReference>
<evidence type="ECO:0000256" key="3">
    <source>
        <dbReference type="ARBA" id="ARBA00022692"/>
    </source>
</evidence>
<evidence type="ECO:0000256" key="2">
    <source>
        <dbReference type="ARBA" id="ARBA00010663"/>
    </source>
</evidence>
<keyword evidence="5" id="KW-0297">G-protein coupled receptor</keyword>
<sequence>MAPLRVPTDLFTDDLSDFYNYSTQIPHETRHHGRHRNHSHTRENHTKNHNLVDFLSNSIIEAMNTKFVPENSVLPDLEPLSTHMDGAMDRHYPFRMNVTLNRSDFGGVSDEYMYRHSGVMTAVYCVAYLLVFVVGLIGNCFVIAVVYRSPRMRTVTNFFIVNLAVADILVIVFCLPATLMSNIFVREYFFVIRTQWNAEMGKILFCLMTSIKFVLS</sequence>
<name>A0A9N9R0H0_9NEOP</name>
<comment type="similarity">
    <text evidence="2">Belongs to the G-protein coupled receptor 1 family.</text>
</comment>
<evidence type="ECO:0000313" key="13">
    <source>
        <dbReference type="Proteomes" id="UP001153714"/>
    </source>
</evidence>
<feature type="transmembrane region" description="Helical" evidence="10">
    <location>
        <begin position="159"/>
        <end position="185"/>
    </location>
</feature>
<feature type="compositionally biased region" description="Basic residues" evidence="9">
    <location>
        <begin position="29"/>
        <end position="39"/>
    </location>
</feature>
<evidence type="ECO:0000256" key="1">
    <source>
        <dbReference type="ARBA" id="ARBA00004141"/>
    </source>
</evidence>
<dbReference type="PANTHER" id="PTHR24235">
    <property type="entry name" value="NEUROPEPTIDE Y RECEPTOR"/>
    <property type="match status" value="1"/>
</dbReference>
<evidence type="ECO:0000259" key="11">
    <source>
        <dbReference type="PROSITE" id="PS50262"/>
    </source>
</evidence>
<evidence type="ECO:0000256" key="7">
    <source>
        <dbReference type="ARBA" id="ARBA00023170"/>
    </source>
</evidence>
<dbReference type="Proteomes" id="UP001153714">
    <property type="component" value="Chromosome 17"/>
</dbReference>
<keyword evidence="8" id="KW-0807">Transducer</keyword>
<dbReference type="GO" id="GO:0016020">
    <property type="term" value="C:membrane"/>
    <property type="evidence" value="ECO:0007669"/>
    <property type="project" value="UniProtKB-SubCell"/>
</dbReference>
<proteinExistence type="inferred from homology"/>
<reference evidence="12" key="2">
    <citation type="submission" date="2022-10" db="EMBL/GenBank/DDBJ databases">
        <authorList>
            <consortium name="ENA_rothamsted_submissions"/>
            <consortium name="culmorum"/>
            <person name="King R."/>
        </authorList>
    </citation>
    <scope>NUCLEOTIDE SEQUENCE</scope>
</reference>
<evidence type="ECO:0000256" key="5">
    <source>
        <dbReference type="ARBA" id="ARBA00023040"/>
    </source>
</evidence>
<protein>
    <recommendedName>
        <fullName evidence="11">G-protein coupled receptors family 1 profile domain-containing protein</fullName>
    </recommendedName>
</protein>
<feature type="region of interest" description="Disordered" evidence="9">
    <location>
        <begin position="26"/>
        <end position="47"/>
    </location>
</feature>
<comment type="subcellular location">
    <subcellularLocation>
        <location evidence="1">Membrane</location>
        <topology evidence="1">Multi-pass membrane protein</topology>
    </subcellularLocation>
</comment>
<dbReference type="PRINTS" id="PR00237">
    <property type="entry name" value="GPCRRHODOPSN"/>
</dbReference>
<dbReference type="Pfam" id="PF00001">
    <property type="entry name" value="7tm_1"/>
    <property type="match status" value="1"/>
</dbReference>
<evidence type="ECO:0000256" key="4">
    <source>
        <dbReference type="ARBA" id="ARBA00022989"/>
    </source>
</evidence>